<protein>
    <submittedName>
        <fullName evidence="2">Uncharacterized protein</fullName>
    </submittedName>
</protein>
<evidence type="ECO:0000256" key="1">
    <source>
        <dbReference type="SAM" id="MobiDB-lite"/>
    </source>
</evidence>
<feature type="region of interest" description="Disordered" evidence="1">
    <location>
        <begin position="38"/>
        <end position="92"/>
    </location>
</feature>
<evidence type="ECO:0000313" key="3">
    <source>
        <dbReference type="Proteomes" id="UP001302321"/>
    </source>
</evidence>
<comment type="caution">
    <text evidence="2">The sequence shown here is derived from an EMBL/GenBank/DDBJ whole genome shotgun (WGS) entry which is preliminary data.</text>
</comment>
<evidence type="ECO:0000313" key="2">
    <source>
        <dbReference type="EMBL" id="KAK4173731.1"/>
    </source>
</evidence>
<sequence length="133" mass="14928">MHHLLTQLHSTPRQNPPKMLRISQKTIALSRPSKSSFIASLLPHSSQTRSIQQQHHQNSQQSSSQPTAGQKPPPRAQENAAQVKKKTLKEMDEELRSKMEGLSGEGGESGVEYEDGKPVAMKRGVRDNMFRYI</sequence>
<keyword evidence="3" id="KW-1185">Reference proteome</keyword>
<reference evidence="2" key="2">
    <citation type="submission" date="2023-05" db="EMBL/GenBank/DDBJ databases">
        <authorList>
            <consortium name="Lawrence Berkeley National Laboratory"/>
            <person name="Steindorff A."/>
            <person name="Hensen N."/>
            <person name="Bonometti L."/>
            <person name="Westerberg I."/>
            <person name="Brannstrom I.O."/>
            <person name="Guillou S."/>
            <person name="Cros-Aarteil S."/>
            <person name="Calhoun S."/>
            <person name="Haridas S."/>
            <person name="Kuo A."/>
            <person name="Mondo S."/>
            <person name="Pangilinan J."/>
            <person name="Riley R."/>
            <person name="Labutti K."/>
            <person name="Andreopoulos B."/>
            <person name="Lipzen A."/>
            <person name="Chen C."/>
            <person name="Yanf M."/>
            <person name="Daum C."/>
            <person name="Ng V."/>
            <person name="Clum A."/>
            <person name="Ohm R."/>
            <person name="Martin F."/>
            <person name="Silar P."/>
            <person name="Natvig D."/>
            <person name="Lalanne C."/>
            <person name="Gautier V."/>
            <person name="Ament-Velasquez S.L."/>
            <person name="Kruys A."/>
            <person name="Hutchinson M.I."/>
            <person name="Powell A.J."/>
            <person name="Barry K."/>
            <person name="Miller A.N."/>
            <person name="Grigoriev I.V."/>
            <person name="Debuchy R."/>
            <person name="Gladieux P."/>
            <person name="Thoren M.H."/>
            <person name="Johannesson H."/>
        </authorList>
    </citation>
    <scope>NUCLEOTIDE SEQUENCE</scope>
    <source>
        <strain evidence="2">CBS 892.96</strain>
    </source>
</reference>
<gene>
    <name evidence="2" type="ORF">QBC36DRAFT_335202</name>
</gene>
<dbReference type="AlphaFoldDB" id="A0AAN6W3R6"/>
<name>A0AAN6W3R6_9PEZI</name>
<feature type="compositionally biased region" description="Low complexity" evidence="1">
    <location>
        <begin position="50"/>
        <end position="65"/>
    </location>
</feature>
<organism evidence="2 3">
    <name type="scientific">Triangularia setosa</name>
    <dbReference type="NCBI Taxonomy" id="2587417"/>
    <lineage>
        <taxon>Eukaryota</taxon>
        <taxon>Fungi</taxon>
        <taxon>Dikarya</taxon>
        <taxon>Ascomycota</taxon>
        <taxon>Pezizomycotina</taxon>
        <taxon>Sordariomycetes</taxon>
        <taxon>Sordariomycetidae</taxon>
        <taxon>Sordariales</taxon>
        <taxon>Podosporaceae</taxon>
        <taxon>Triangularia</taxon>
    </lineage>
</organism>
<feature type="compositionally biased region" description="Polar residues" evidence="1">
    <location>
        <begin position="38"/>
        <end position="49"/>
    </location>
</feature>
<proteinExistence type="predicted"/>
<dbReference type="Proteomes" id="UP001302321">
    <property type="component" value="Unassembled WGS sequence"/>
</dbReference>
<dbReference type="EMBL" id="MU866323">
    <property type="protein sequence ID" value="KAK4173731.1"/>
    <property type="molecule type" value="Genomic_DNA"/>
</dbReference>
<reference evidence="2" key="1">
    <citation type="journal article" date="2023" name="Mol. Phylogenet. Evol.">
        <title>Genome-scale phylogeny and comparative genomics of the fungal order Sordariales.</title>
        <authorList>
            <person name="Hensen N."/>
            <person name="Bonometti L."/>
            <person name="Westerberg I."/>
            <person name="Brannstrom I.O."/>
            <person name="Guillou S."/>
            <person name="Cros-Aarteil S."/>
            <person name="Calhoun S."/>
            <person name="Haridas S."/>
            <person name="Kuo A."/>
            <person name="Mondo S."/>
            <person name="Pangilinan J."/>
            <person name="Riley R."/>
            <person name="LaButti K."/>
            <person name="Andreopoulos B."/>
            <person name="Lipzen A."/>
            <person name="Chen C."/>
            <person name="Yan M."/>
            <person name="Daum C."/>
            <person name="Ng V."/>
            <person name="Clum A."/>
            <person name="Steindorff A."/>
            <person name="Ohm R.A."/>
            <person name="Martin F."/>
            <person name="Silar P."/>
            <person name="Natvig D.O."/>
            <person name="Lalanne C."/>
            <person name="Gautier V."/>
            <person name="Ament-Velasquez S.L."/>
            <person name="Kruys A."/>
            <person name="Hutchinson M.I."/>
            <person name="Powell A.J."/>
            <person name="Barry K."/>
            <person name="Miller A.N."/>
            <person name="Grigoriev I.V."/>
            <person name="Debuchy R."/>
            <person name="Gladieux P."/>
            <person name="Hiltunen Thoren M."/>
            <person name="Johannesson H."/>
        </authorList>
    </citation>
    <scope>NUCLEOTIDE SEQUENCE</scope>
    <source>
        <strain evidence="2">CBS 892.96</strain>
    </source>
</reference>
<accession>A0AAN6W3R6</accession>